<evidence type="ECO:0000313" key="1">
    <source>
        <dbReference type="EMBL" id="TGX96174.1"/>
    </source>
</evidence>
<organism evidence="1 2">
    <name type="scientific">Hominisplanchenecus murintestinalis</name>
    <dbReference type="NCBI Taxonomy" id="2941517"/>
    <lineage>
        <taxon>Bacteria</taxon>
        <taxon>Bacillati</taxon>
        <taxon>Bacillota</taxon>
        <taxon>Clostridia</taxon>
        <taxon>Lachnospirales</taxon>
        <taxon>Lachnospiraceae</taxon>
        <taxon>Hominisplanchenecus</taxon>
    </lineage>
</organism>
<comment type="caution">
    <text evidence="1">The sequence shown here is derived from an EMBL/GenBank/DDBJ whole genome shotgun (WGS) entry which is preliminary data.</text>
</comment>
<dbReference type="Proteomes" id="UP000307720">
    <property type="component" value="Unassembled WGS sequence"/>
</dbReference>
<dbReference type="EMBL" id="SRZB01000081">
    <property type="protein sequence ID" value="TGX96174.1"/>
    <property type="molecule type" value="Genomic_DNA"/>
</dbReference>
<reference evidence="1" key="1">
    <citation type="submission" date="2019-04" db="EMBL/GenBank/DDBJ databases">
        <title>Microbes associate with the intestines of laboratory mice.</title>
        <authorList>
            <person name="Navarre W."/>
            <person name="Wong E."/>
            <person name="Huang K."/>
            <person name="Tropini C."/>
            <person name="Ng K."/>
            <person name="Yu B."/>
        </authorList>
    </citation>
    <scope>NUCLEOTIDE SEQUENCE</scope>
    <source>
        <strain evidence="1">NM72_1-8</strain>
    </source>
</reference>
<name>A0AC61QUJ5_9FIRM</name>
<sequence>MTNSVLFIFSIVFYLFAVVLAYKIFGKTGLYVFTAISAILANIQVCKNVDIFGLSTTAGNTLYAASFLVTDILSEKYGKKAAQKAVYIGLFTTIIFLVGTQGLLRFVPNANDIMNEPMTMLFGFVPRVVLGSTLGYICSQTIDVTLYHLIWKKTGDNERMLWLRNCGSTLTSQAVDTVVFTFAAFWGVYDTEVFVSILLTTYLFKAIVAFCDTPFVYLARKLKVKEEN</sequence>
<proteinExistence type="predicted"/>
<gene>
    <name evidence="1" type="ORF">E5357_17135</name>
</gene>
<accession>A0AC61QUJ5</accession>
<keyword evidence="2" id="KW-1185">Reference proteome</keyword>
<protein>
    <submittedName>
        <fullName evidence="1">VUT family protein</fullName>
    </submittedName>
</protein>
<evidence type="ECO:0000313" key="2">
    <source>
        <dbReference type="Proteomes" id="UP000307720"/>
    </source>
</evidence>